<name>A0ABS6VWA9_9GAMM</name>
<organism evidence="1 2">
    <name type="scientific">Zhongshania aquimaris</name>
    <dbReference type="NCBI Taxonomy" id="2857107"/>
    <lineage>
        <taxon>Bacteria</taxon>
        <taxon>Pseudomonadati</taxon>
        <taxon>Pseudomonadota</taxon>
        <taxon>Gammaproteobacteria</taxon>
        <taxon>Cellvibrionales</taxon>
        <taxon>Spongiibacteraceae</taxon>
        <taxon>Zhongshania</taxon>
    </lineage>
</organism>
<protein>
    <recommendedName>
        <fullName evidence="3">Transglutaminase-like domain-containing protein</fullName>
    </recommendedName>
</protein>
<evidence type="ECO:0008006" key="3">
    <source>
        <dbReference type="Google" id="ProtNLM"/>
    </source>
</evidence>
<dbReference type="Proteomes" id="UP001166291">
    <property type="component" value="Unassembled WGS sequence"/>
</dbReference>
<reference evidence="1" key="1">
    <citation type="submission" date="2021-07" db="EMBL/GenBank/DDBJ databases">
        <title>Zhongshania sp. CAU 1632 isolated from seawater.</title>
        <authorList>
            <person name="Kim W."/>
        </authorList>
    </citation>
    <scope>NUCLEOTIDE SEQUENCE</scope>
    <source>
        <strain evidence="1">CAU 1632</strain>
    </source>
</reference>
<proteinExistence type="predicted"/>
<gene>
    <name evidence="1" type="ORF">KXJ70_14080</name>
</gene>
<comment type="caution">
    <text evidence="1">The sequence shown here is derived from an EMBL/GenBank/DDBJ whole genome shotgun (WGS) entry which is preliminary data.</text>
</comment>
<evidence type="ECO:0000313" key="1">
    <source>
        <dbReference type="EMBL" id="MBW2941921.1"/>
    </source>
</evidence>
<dbReference type="EMBL" id="JAHWDQ010000003">
    <property type="protein sequence ID" value="MBW2941921.1"/>
    <property type="molecule type" value="Genomic_DNA"/>
</dbReference>
<keyword evidence="2" id="KW-1185">Reference proteome</keyword>
<sequence length="133" mass="15477">MSELKRELQYIHRIVSEHFVQNSDIGERWDMPPDGYTGHQWLRDDCDGFCLACRALLRNMDIPSRLVYCELGSSGHLVVEVQGWILDLRQNDVVANTLLPHYRWLRISGYEAGDPWREIVNIRTTLEVAALDH</sequence>
<accession>A0ABS6VWA9</accession>
<evidence type="ECO:0000313" key="2">
    <source>
        <dbReference type="Proteomes" id="UP001166291"/>
    </source>
</evidence>
<dbReference type="RefSeq" id="WP_219044139.1">
    <property type="nucleotide sequence ID" value="NZ_JAHWDQ010000003.1"/>
</dbReference>